<dbReference type="InterPro" id="IPR036974">
    <property type="entry name" value="PUA_sf"/>
</dbReference>
<accession>A0A8J2RQQ6</accession>
<feature type="binding site" evidence="6">
    <location>
        <begin position="238"/>
        <end position="244"/>
    </location>
    <ligand>
        <name>S-adenosyl-L-methionine</name>
        <dbReference type="ChEBI" id="CHEBI:59789"/>
    </ligand>
</feature>
<proteinExistence type="inferred from homology"/>
<sequence>MPFADNEVLDMILKAMNKHEGPISKEMLLKHLKTPPCYTIVRVNTVTTSKDILRDAIEEALSMQYSLKSISPPTIQYHDTIQDILVIKSNHSLEKAKPIYPHVMVGLGCAIAILRGANAYSPGITAIPTGVAIGDQVSVFADLLGQCKRGWNKEYEGLKYFVGNGLLLQSRQDLFTVGSPRGLAINMIEPLFDCPGIGDILLDDKTVGFQKGFLQNLPSVLCGHALNPLPHHFVLDLCAAPGGKTTHIGSLMENKGTIFALDKSASKINQIQDNSARLGLSNITAFVFDSTAACIMENSQQFQEYDTTELVSPLPTSPPFLPNSFDRILLDAPCSALGQRPQLYNPIRLKEVQSFARLQKKLFLTAAHLLKPGGRMVYSTCTYNIAENEEIIDWALGLFPFLRITSSSVRLGKPGYRIGQLTEEDCNAMQRFGSCPHENSSMDENSDTIGFFICCLEKVPLS</sequence>
<evidence type="ECO:0000256" key="2">
    <source>
        <dbReference type="ARBA" id="ARBA00022603"/>
    </source>
</evidence>
<evidence type="ECO:0000256" key="6">
    <source>
        <dbReference type="PROSITE-ProRule" id="PRU01023"/>
    </source>
</evidence>
<feature type="domain" description="SAM-dependent MTase RsmB/NOP-type" evidence="7">
    <location>
        <begin position="213"/>
        <end position="459"/>
    </location>
</feature>
<dbReference type="InterPro" id="IPR015947">
    <property type="entry name" value="PUA-like_sf"/>
</dbReference>
<dbReference type="InterPro" id="IPR023267">
    <property type="entry name" value="RCMT"/>
</dbReference>
<keyword evidence="3 6" id="KW-0808">Transferase</keyword>
<comment type="similarity">
    <text evidence="1 6">Belongs to the class I-like SAM-binding methyltransferase superfamily. RsmB/NOP family.</text>
</comment>
<comment type="caution">
    <text evidence="8">The sequence shown here is derived from an EMBL/GenBank/DDBJ whole genome shotgun (WGS) entry which is preliminary data.</text>
</comment>
<name>A0A8J2RQQ6_9CRUS</name>
<evidence type="ECO:0000256" key="3">
    <source>
        <dbReference type="ARBA" id="ARBA00022679"/>
    </source>
</evidence>
<dbReference type="PROSITE" id="PS50890">
    <property type="entry name" value="PUA"/>
    <property type="match status" value="1"/>
</dbReference>
<evidence type="ECO:0000256" key="4">
    <source>
        <dbReference type="ARBA" id="ARBA00022691"/>
    </source>
</evidence>
<dbReference type="InterPro" id="IPR049560">
    <property type="entry name" value="MeTrfase_RsmB-F_NOP2_cat"/>
</dbReference>
<dbReference type="GO" id="GO:0001510">
    <property type="term" value="P:RNA methylation"/>
    <property type="evidence" value="ECO:0007669"/>
    <property type="project" value="InterPro"/>
</dbReference>
<dbReference type="Gene3D" id="3.40.50.150">
    <property type="entry name" value="Vaccinia Virus protein VP39"/>
    <property type="match status" value="1"/>
</dbReference>
<dbReference type="GO" id="GO:0008173">
    <property type="term" value="F:RNA methyltransferase activity"/>
    <property type="evidence" value="ECO:0007669"/>
    <property type="project" value="InterPro"/>
</dbReference>
<evidence type="ECO:0000313" key="8">
    <source>
        <dbReference type="EMBL" id="CAH0107197.1"/>
    </source>
</evidence>
<dbReference type="CDD" id="cd21150">
    <property type="entry name" value="PUA_NSun6-like"/>
    <property type="match status" value="1"/>
</dbReference>
<feature type="binding site" evidence="6">
    <location>
        <position position="262"/>
    </location>
    <ligand>
        <name>S-adenosyl-L-methionine</name>
        <dbReference type="ChEBI" id="CHEBI:59789"/>
    </ligand>
</feature>
<dbReference type="SUPFAM" id="SSF88697">
    <property type="entry name" value="PUA domain-like"/>
    <property type="match status" value="1"/>
</dbReference>
<dbReference type="Proteomes" id="UP000789390">
    <property type="component" value="Unassembled WGS sequence"/>
</dbReference>
<keyword evidence="2 6" id="KW-0489">Methyltransferase</keyword>
<dbReference type="PROSITE" id="PS01153">
    <property type="entry name" value="NOL1_NOP2_SUN"/>
    <property type="match status" value="1"/>
</dbReference>
<dbReference type="PROSITE" id="PS51686">
    <property type="entry name" value="SAM_MT_RSMB_NOP"/>
    <property type="match status" value="1"/>
</dbReference>
<dbReference type="PRINTS" id="PR02008">
    <property type="entry name" value="RCMTFAMILY"/>
</dbReference>
<dbReference type="InterPro" id="IPR001678">
    <property type="entry name" value="MeTrfase_RsmB-F_NOP2_dom"/>
</dbReference>
<reference evidence="8" key="1">
    <citation type="submission" date="2021-11" db="EMBL/GenBank/DDBJ databases">
        <authorList>
            <person name="Schell T."/>
        </authorList>
    </citation>
    <scope>NUCLEOTIDE SEQUENCE</scope>
    <source>
        <strain evidence="8">M5</strain>
    </source>
</reference>
<feature type="active site" description="Nucleophile" evidence="6">
    <location>
        <position position="381"/>
    </location>
</feature>
<dbReference type="PANTHER" id="PTHR22807">
    <property type="entry name" value="NOP2 YEAST -RELATED NOL1/NOP2/FMU SUN DOMAIN-CONTAINING"/>
    <property type="match status" value="1"/>
</dbReference>
<keyword evidence="4 6" id="KW-0949">S-adenosyl-L-methionine</keyword>
<dbReference type="CDD" id="cd02440">
    <property type="entry name" value="AdoMet_MTases"/>
    <property type="match status" value="1"/>
</dbReference>
<keyword evidence="5 6" id="KW-0694">RNA-binding</keyword>
<dbReference type="PANTHER" id="PTHR22807:SF34">
    <property type="entry name" value="TRNA (CYTOSINE(72)-C(5))-METHYLTRANSFERASE NSUN6"/>
    <property type="match status" value="1"/>
</dbReference>
<protein>
    <recommendedName>
        <fullName evidence="7">SAM-dependent MTase RsmB/NOP-type domain-containing protein</fullName>
    </recommendedName>
</protein>
<feature type="binding site" evidence="6">
    <location>
        <position position="289"/>
    </location>
    <ligand>
        <name>S-adenosyl-L-methionine</name>
        <dbReference type="ChEBI" id="CHEBI:59789"/>
    </ligand>
</feature>
<dbReference type="InterPro" id="IPR018314">
    <property type="entry name" value="RsmB/NOL1/NOP2-like_CS"/>
</dbReference>
<organism evidence="8 9">
    <name type="scientific">Daphnia galeata</name>
    <dbReference type="NCBI Taxonomy" id="27404"/>
    <lineage>
        <taxon>Eukaryota</taxon>
        <taxon>Metazoa</taxon>
        <taxon>Ecdysozoa</taxon>
        <taxon>Arthropoda</taxon>
        <taxon>Crustacea</taxon>
        <taxon>Branchiopoda</taxon>
        <taxon>Diplostraca</taxon>
        <taxon>Cladocera</taxon>
        <taxon>Anomopoda</taxon>
        <taxon>Daphniidae</taxon>
        <taxon>Daphnia</taxon>
    </lineage>
</organism>
<feature type="binding site" evidence="6">
    <location>
        <position position="331"/>
    </location>
    <ligand>
        <name>S-adenosyl-L-methionine</name>
        <dbReference type="ChEBI" id="CHEBI:59789"/>
    </ligand>
</feature>
<dbReference type="InterPro" id="IPR029063">
    <property type="entry name" value="SAM-dependent_MTases_sf"/>
</dbReference>
<dbReference type="EMBL" id="CAKKLH010000257">
    <property type="protein sequence ID" value="CAH0107197.1"/>
    <property type="molecule type" value="Genomic_DNA"/>
</dbReference>
<evidence type="ECO:0000313" key="9">
    <source>
        <dbReference type="Proteomes" id="UP000789390"/>
    </source>
</evidence>
<evidence type="ECO:0000256" key="1">
    <source>
        <dbReference type="ARBA" id="ARBA00007494"/>
    </source>
</evidence>
<evidence type="ECO:0000259" key="7">
    <source>
        <dbReference type="PROSITE" id="PS51686"/>
    </source>
</evidence>
<evidence type="ECO:0000256" key="5">
    <source>
        <dbReference type="ARBA" id="ARBA00022884"/>
    </source>
</evidence>
<dbReference type="OrthoDB" id="260824at2759"/>
<keyword evidence="9" id="KW-1185">Reference proteome</keyword>
<dbReference type="Gene3D" id="2.30.130.10">
    <property type="entry name" value="PUA domain"/>
    <property type="match status" value="1"/>
</dbReference>
<gene>
    <name evidence="8" type="ORF">DGAL_LOCUS10488</name>
</gene>
<dbReference type="SUPFAM" id="SSF53335">
    <property type="entry name" value="S-adenosyl-L-methionine-dependent methyltransferases"/>
    <property type="match status" value="1"/>
</dbReference>
<dbReference type="GO" id="GO:0003723">
    <property type="term" value="F:RNA binding"/>
    <property type="evidence" value="ECO:0007669"/>
    <property type="project" value="UniProtKB-UniRule"/>
</dbReference>
<dbReference type="Pfam" id="PF01189">
    <property type="entry name" value="Methyltr_RsmB-F"/>
    <property type="match status" value="1"/>
</dbReference>
<dbReference type="AlphaFoldDB" id="A0A8J2RQQ6"/>